<organism evidence="1 2">
    <name type="scientific">Eubacterium segne</name>
    <dbReference type="NCBI Taxonomy" id="2763045"/>
    <lineage>
        <taxon>Bacteria</taxon>
        <taxon>Bacillati</taxon>
        <taxon>Bacillota</taxon>
        <taxon>Clostridia</taxon>
        <taxon>Eubacteriales</taxon>
        <taxon>Eubacteriaceae</taxon>
        <taxon>Eubacterium</taxon>
    </lineage>
</organism>
<comment type="caution">
    <text evidence="1">The sequence shown here is derived from an EMBL/GenBank/DDBJ whole genome shotgun (WGS) entry which is preliminary data.</text>
</comment>
<dbReference type="Proteomes" id="UP000597877">
    <property type="component" value="Unassembled WGS sequence"/>
</dbReference>
<dbReference type="EMBL" id="JACOOZ010000003">
    <property type="protein sequence ID" value="MBC5667318.1"/>
    <property type="molecule type" value="Genomic_DNA"/>
</dbReference>
<evidence type="ECO:0000313" key="2">
    <source>
        <dbReference type="Proteomes" id="UP000597877"/>
    </source>
</evidence>
<dbReference type="RefSeq" id="WP_186840103.1">
    <property type="nucleotide sequence ID" value="NZ_JACOOZ010000003.1"/>
</dbReference>
<name>A0ABR7F120_9FIRM</name>
<gene>
    <name evidence="1" type="ORF">H8S00_04870</name>
</gene>
<accession>A0ABR7F120</accession>
<proteinExistence type="predicted"/>
<protein>
    <submittedName>
        <fullName evidence="1">Uncharacterized protein</fullName>
    </submittedName>
</protein>
<evidence type="ECO:0000313" key="1">
    <source>
        <dbReference type="EMBL" id="MBC5667318.1"/>
    </source>
</evidence>
<reference evidence="1 2" key="1">
    <citation type="submission" date="2020-08" db="EMBL/GenBank/DDBJ databases">
        <title>Genome public.</title>
        <authorList>
            <person name="Liu C."/>
            <person name="Sun Q."/>
        </authorList>
    </citation>
    <scope>NUCLEOTIDE SEQUENCE [LARGE SCALE GENOMIC DNA]</scope>
    <source>
        <strain evidence="1 2">BX4</strain>
    </source>
</reference>
<sequence>MRSYELQQHDVISYYPLQPHKQEYKLGEHISINELAEAMFGSPALRLDRDKNDDKIFRVVEIKYVKFPWWKFWKRRKYVEEYHLEVM</sequence>
<keyword evidence="2" id="KW-1185">Reference proteome</keyword>